<dbReference type="RefSeq" id="XP_025364157.1">
    <property type="nucleotide sequence ID" value="XM_025508074.1"/>
</dbReference>
<evidence type="ECO:0000313" key="2">
    <source>
        <dbReference type="EMBL" id="PWN29545.1"/>
    </source>
</evidence>
<reference evidence="2 3" key="1">
    <citation type="journal article" date="2018" name="Mol. Biol. Evol.">
        <title>Broad Genomic Sampling Reveals a Smut Pathogenic Ancestry of the Fungal Clade Ustilaginomycotina.</title>
        <authorList>
            <person name="Kijpornyongpan T."/>
            <person name="Mondo S.J."/>
            <person name="Barry K."/>
            <person name="Sandor L."/>
            <person name="Lee J."/>
            <person name="Lipzen A."/>
            <person name="Pangilinan J."/>
            <person name="LaButti K."/>
            <person name="Hainaut M."/>
            <person name="Henrissat B."/>
            <person name="Grigoriev I.V."/>
            <person name="Spatafora J.W."/>
            <person name="Aime M.C."/>
        </authorList>
    </citation>
    <scope>NUCLEOTIDE SEQUENCE [LARGE SCALE GENOMIC DNA]</scope>
    <source>
        <strain evidence="2 3">MCA 5214</strain>
    </source>
</reference>
<sequence>MPRYLVGRISDPLLGISTGVLAYILWENDGRNAAHRPEGRMLSDLVKRRWSGEAPPPAPAALRAASAAANSGSTPGAAQTRMV</sequence>
<evidence type="ECO:0000313" key="3">
    <source>
        <dbReference type="Proteomes" id="UP000245884"/>
    </source>
</evidence>
<dbReference type="GO" id="GO:0009306">
    <property type="term" value="P:protein secretion"/>
    <property type="evidence" value="ECO:0007669"/>
    <property type="project" value="InterPro"/>
</dbReference>
<dbReference type="PANTHER" id="PTHR28011:SF1">
    <property type="entry name" value="NON-CLASSICAL EXPORT PROTEIN 1"/>
    <property type="match status" value="1"/>
</dbReference>
<organism evidence="2 3">
    <name type="scientific">Jaminaea rosea</name>
    <dbReference type="NCBI Taxonomy" id="1569628"/>
    <lineage>
        <taxon>Eukaryota</taxon>
        <taxon>Fungi</taxon>
        <taxon>Dikarya</taxon>
        <taxon>Basidiomycota</taxon>
        <taxon>Ustilaginomycotina</taxon>
        <taxon>Exobasidiomycetes</taxon>
        <taxon>Microstromatales</taxon>
        <taxon>Microstromatales incertae sedis</taxon>
        <taxon>Jaminaea</taxon>
    </lineage>
</organism>
<dbReference type="GeneID" id="37029897"/>
<name>A0A316V294_9BASI</name>
<dbReference type="AlphaFoldDB" id="A0A316V294"/>
<dbReference type="Proteomes" id="UP000245884">
    <property type="component" value="Unassembled WGS sequence"/>
</dbReference>
<protein>
    <recommendedName>
        <fullName evidence="4">Non-classical export protein 1</fullName>
    </recommendedName>
</protein>
<proteinExistence type="predicted"/>
<dbReference type="STRING" id="1569628.A0A316V294"/>
<dbReference type="PANTHER" id="PTHR28011">
    <property type="entry name" value="NON-CLASSICAL EXPORT PROTEIN 1"/>
    <property type="match status" value="1"/>
</dbReference>
<gene>
    <name evidence="2" type="ORF">BDZ90DRAFT_258460</name>
</gene>
<evidence type="ECO:0000256" key="1">
    <source>
        <dbReference type="SAM" id="MobiDB-lite"/>
    </source>
</evidence>
<feature type="compositionally biased region" description="Low complexity" evidence="1">
    <location>
        <begin position="60"/>
        <end position="83"/>
    </location>
</feature>
<feature type="region of interest" description="Disordered" evidence="1">
    <location>
        <begin position="52"/>
        <end position="83"/>
    </location>
</feature>
<dbReference type="EMBL" id="KZ819663">
    <property type="protein sequence ID" value="PWN29545.1"/>
    <property type="molecule type" value="Genomic_DNA"/>
</dbReference>
<accession>A0A316V294</accession>
<dbReference type="OrthoDB" id="2155101at2759"/>
<evidence type="ECO:0008006" key="4">
    <source>
        <dbReference type="Google" id="ProtNLM"/>
    </source>
</evidence>
<dbReference type="Pfam" id="PF11654">
    <property type="entry name" value="NCE101"/>
    <property type="match status" value="1"/>
</dbReference>
<dbReference type="InterPro" id="IPR024242">
    <property type="entry name" value="NCE101"/>
</dbReference>
<keyword evidence="3" id="KW-1185">Reference proteome</keyword>